<dbReference type="AlphaFoldDB" id="A0A2H1WXV1"/>
<protein>
    <submittedName>
        <fullName evidence="1">SFRICE_028145</fullName>
    </submittedName>
</protein>
<accession>A0A2H1WXV1</accession>
<proteinExistence type="predicted"/>
<organism evidence="1">
    <name type="scientific">Spodoptera frugiperda</name>
    <name type="common">Fall armyworm</name>
    <dbReference type="NCBI Taxonomy" id="7108"/>
    <lineage>
        <taxon>Eukaryota</taxon>
        <taxon>Metazoa</taxon>
        <taxon>Ecdysozoa</taxon>
        <taxon>Arthropoda</taxon>
        <taxon>Hexapoda</taxon>
        <taxon>Insecta</taxon>
        <taxon>Pterygota</taxon>
        <taxon>Neoptera</taxon>
        <taxon>Endopterygota</taxon>
        <taxon>Lepidoptera</taxon>
        <taxon>Glossata</taxon>
        <taxon>Ditrysia</taxon>
        <taxon>Noctuoidea</taxon>
        <taxon>Noctuidae</taxon>
        <taxon>Amphipyrinae</taxon>
        <taxon>Spodoptera</taxon>
    </lineage>
</organism>
<gene>
    <name evidence="1" type="ORF">SFRICE_028145</name>
</gene>
<dbReference type="EMBL" id="ODYU01011889">
    <property type="protein sequence ID" value="SOQ57889.1"/>
    <property type="molecule type" value="Genomic_DNA"/>
</dbReference>
<sequence>MTCILSACSHKGYDDPNTCSQFPQMMYAGVFNTPSMCGRVTGGLCLAVFIGRSPDAWSLKWCPIYGNRLAPYYMVTQCTSVYPFVDKRKNLSPNRCISF</sequence>
<name>A0A2H1WXV1_SPOFR</name>
<reference evidence="1" key="1">
    <citation type="submission" date="2016-07" db="EMBL/GenBank/DDBJ databases">
        <authorList>
            <person name="Bretaudeau A."/>
        </authorList>
    </citation>
    <scope>NUCLEOTIDE SEQUENCE</scope>
    <source>
        <strain evidence="1">Rice</strain>
        <tissue evidence="1">Whole body</tissue>
    </source>
</reference>
<evidence type="ECO:0000313" key="1">
    <source>
        <dbReference type="EMBL" id="SOQ57889.1"/>
    </source>
</evidence>